<keyword evidence="11 19" id="KW-0863">Zinc-finger</keyword>
<dbReference type="OrthoDB" id="6270329at2759"/>
<dbReference type="CDD" id="cd16527">
    <property type="entry name" value="RING-HC_PEX10"/>
    <property type="match status" value="1"/>
</dbReference>
<dbReference type="GO" id="GO:0016562">
    <property type="term" value="P:protein import into peroxisome matrix, receptor recycling"/>
    <property type="evidence" value="ECO:0007669"/>
    <property type="project" value="UniProtKB-ARBA"/>
</dbReference>
<evidence type="ECO:0000256" key="17">
    <source>
        <dbReference type="ARBA" id="ARBA00023140"/>
    </source>
</evidence>
<evidence type="ECO:0000259" key="21">
    <source>
        <dbReference type="PROSITE" id="PS50089"/>
    </source>
</evidence>
<dbReference type="InterPro" id="IPR001841">
    <property type="entry name" value="Znf_RING"/>
</dbReference>
<evidence type="ECO:0000256" key="12">
    <source>
        <dbReference type="ARBA" id="ARBA00022786"/>
    </source>
</evidence>
<name>A0A2T9YQQ1_9FUNG</name>
<evidence type="ECO:0000256" key="18">
    <source>
        <dbReference type="ARBA" id="ARBA00041230"/>
    </source>
</evidence>
<keyword evidence="13" id="KW-0862">Zinc</keyword>
<keyword evidence="12" id="KW-0833">Ubl conjugation pathway</keyword>
<keyword evidence="15" id="KW-1133">Transmembrane helix</keyword>
<accession>A0A2T9YQQ1</accession>
<keyword evidence="23" id="KW-1185">Reference proteome</keyword>
<keyword evidence="17" id="KW-0576">Peroxisome</keyword>
<dbReference type="InterPro" id="IPR017907">
    <property type="entry name" value="Znf_RING_CS"/>
</dbReference>
<keyword evidence="7" id="KW-0962">Peroxisome biogenesis</keyword>
<organism evidence="22 23">
    <name type="scientific">Smittium simulii</name>
    <dbReference type="NCBI Taxonomy" id="133385"/>
    <lineage>
        <taxon>Eukaryota</taxon>
        <taxon>Fungi</taxon>
        <taxon>Fungi incertae sedis</taxon>
        <taxon>Zoopagomycota</taxon>
        <taxon>Kickxellomycotina</taxon>
        <taxon>Harpellomycetes</taxon>
        <taxon>Harpellales</taxon>
        <taxon>Legeriomycetaceae</taxon>
        <taxon>Smittium</taxon>
    </lineage>
</organism>
<dbReference type="Pfam" id="PF04757">
    <property type="entry name" value="Pex2_Pex12"/>
    <property type="match status" value="1"/>
</dbReference>
<dbReference type="SMART" id="SM00184">
    <property type="entry name" value="RING"/>
    <property type="match status" value="1"/>
</dbReference>
<dbReference type="GO" id="GO:0005778">
    <property type="term" value="C:peroxisomal membrane"/>
    <property type="evidence" value="ECO:0007669"/>
    <property type="project" value="UniProtKB-SubCell"/>
</dbReference>
<dbReference type="AlphaFoldDB" id="A0A2T9YQQ1"/>
<evidence type="ECO:0000256" key="7">
    <source>
        <dbReference type="ARBA" id="ARBA00022593"/>
    </source>
</evidence>
<evidence type="ECO:0000256" key="3">
    <source>
        <dbReference type="ARBA" id="ARBA00004906"/>
    </source>
</evidence>
<evidence type="ECO:0000313" key="23">
    <source>
        <dbReference type="Proteomes" id="UP000245383"/>
    </source>
</evidence>
<dbReference type="PROSITE" id="PS50089">
    <property type="entry name" value="ZF_RING_2"/>
    <property type="match status" value="1"/>
</dbReference>
<protein>
    <recommendedName>
        <fullName evidence="5">RING-type E3 ubiquitin transferase</fullName>
        <ecNumber evidence="5">2.3.2.27</ecNumber>
    </recommendedName>
    <alternativeName>
        <fullName evidence="18">Peroxin-10</fullName>
    </alternativeName>
</protein>
<gene>
    <name evidence="22" type="ORF">BB561_002355</name>
</gene>
<evidence type="ECO:0000256" key="14">
    <source>
        <dbReference type="ARBA" id="ARBA00022927"/>
    </source>
</evidence>
<evidence type="ECO:0000256" key="5">
    <source>
        <dbReference type="ARBA" id="ARBA00012483"/>
    </source>
</evidence>
<sequence length="331" mass="36392">MEIPLDNGSTENTGVSPSTNITQKGQAFGLPDRESQTGFEHVEATQSDLVRSSQKDSYYTGQIYQQLSEVTSFFVGARATAAPKQRQRLQVISQLIYSLLTTLRGEQTLGEEYVGIMQYDSKRNMYPSLAKRAISVLLSLFAGTMARALLKFAGKVAWPSSYDPVTLDKTVDGTVAALSRLHLGLFYLFGRYYDLGKRLVHIELHKLRRIAQGELRSGYELLGVLAAIQVIVAATRKTVQYLRARSNPSVAGPLATTKTADKADCSKSDLNFGYSSAPCNLCLSALETPTLTACGHVFCWACVSEWLSSNNICPLCRQHAKQSHLILLCGY</sequence>
<dbReference type="Pfam" id="PF13923">
    <property type="entry name" value="zf-C3HC4_2"/>
    <property type="match status" value="1"/>
</dbReference>
<dbReference type="EMBL" id="MBFR01000079">
    <property type="protein sequence ID" value="PVU94675.1"/>
    <property type="molecule type" value="Genomic_DNA"/>
</dbReference>
<feature type="domain" description="RING-type" evidence="21">
    <location>
        <begin position="279"/>
        <end position="317"/>
    </location>
</feature>
<keyword evidence="9" id="KW-0812">Transmembrane</keyword>
<evidence type="ECO:0000256" key="13">
    <source>
        <dbReference type="ARBA" id="ARBA00022833"/>
    </source>
</evidence>
<dbReference type="PANTHER" id="PTHR23350:SF0">
    <property type="entry name" value="PEROXISOME BIOGENESIS FACTOR 10"/>
    <property type="match status" value="1"/>
</dbReference>
<dbReference type="InterPro" id="IPR025654">
    <property type="entry name" value="PEX2/10"/>
</dbReference>
<evidence type="ECO:0000256" key="6">
    <source>
        <dbReference type="ARBA" id="ARBA00022448"/>
    </source>
</evidence>
<feature type="compositionally biased region" description="Polar residues" evidence="20">
    <location>
        <begin position="7"/>
        <end position="25"/>
    </location>
</feature>
<dbReference type="STRING" id="133385.A0A2T9YQQ1"/>
<comment type="similarity">
    <text evidence="4">Belongs to the pex2/pex10/pex12 family.</text>
</comment>
<evidence type="ECO:0000256" key="15">
    <source>
        <dbReference type="ARBA" id="ARBA00022989"/>
    </source>
</evidence>
<comment type="catalytic activity">
    <reaction evidence="1">
        <text>S-ubiquitinyl-[E2 ubiquitin-conjugating enzyme]-L-cysteine + [acceptor protein]-L-lysine = [E2 ubiquitin-conjugating enzyme]-L-cysteine + N(6)-ubiquitinyl-[acceptor protein]-L-lysine.</text>
        <dbReference type="EC" id="2.3.2.27"/>
    </reaction>
</comment>
<dbReference type="GO" id="GO:0016567">
    <property type="term" value="P:protein ubiquitination"/>
    <property type="evidence" value="ECO:0007669"/>
    <property type="project" value="UniProtKB-ARBA"/>
</dbReference>
<dbReference type="InterPro" id="IPR013083">
    <property type="entry name" value="Znf_RING/FYVE/PHD"/>
</dbReference>
<reference evidence="22 23" key="1">
    <citation type="journal article" date="2018" name="MBio">
        <title>Comparative Genomics Reveals the Core Gene Toolbox for the Fungus-Insect Symbiosis.</title>
        <authorList>
            <person name="Wang Y."/>
            <person name="Stata M."/>
            <person name="Wang W."/>
            <person name="Stajich J.E."/>
            <person name="White M.M."/>
            <person name="Moncalvo J.M."/>
        </authorList>
    </citation>
    <scope>NUCLEOTIDE SEQUENCE [LARGE SCALE GENOMIC DNA]</scope>
    <source>
        <strain evidence="22 23">SWE-8-4</strain>
    </source>
</reference>
<keyword evidence="16" id="KW-0472">Membrane</keyword>
<evidence type="ECO:0000256" key="20">
    <source>
        <dbReference type="SAM" id="MobiDB-lite"/>
    </source>
</evidence>
<keyword evidence="6" id="KW-0813">Transport</keyword>
<evidence type="ECO:0000256" key="4">
    <source>
        <dbReference type="ARBA" id="ARBA00008704"/>
    </source>
</evidence>
<comment type="pathway">
    <text evidence="3">Protein modification; protein ubiquitination.</text>
</comment>
<keyword evidence="14" id="KW-0653">Protein transport</keyword>
<evidence type="ECO:0000256" key="9">
    <source>
        <dbReference type="ARBA" id="ARBA00022692"/>
    </source>
</evidence>
<dbReference type="SUPFAM" id="SSF57850">
    <property type="entry name" value="RING/U-box"/>
    <property type="match status" value="1"/>
</dbReference>
<evidence type="ECO:0000313" key="22">
    <source>
        <dbReference type="EMBL" id="PVU94675.1"/>
    </source>
</evidence>
<evidence type="ECO:0000256" key="16">
    <source>
        <dbReference type="ARBA" id="ARBA00023136"/>
    </source>
</evidence>
<proteinExistence type="inferred from homology"/>
<dbReference type="EC" id="2.3.2.27" evidence="5"/>
<keyword evidence="10" id="KW-0479">Metal-binding</keyword>
<evidence type="ECO:0000256" key="1">
    <source>
        <dbReference type="ARBA" id="ARBA00000900"/>
    </source>
</evidence>
<evidence type="ECO:0000256" key="8">
    <source>
        <dbReference type="ARBA" id="ARBA00022679"/>
    </source>
</evidence>
<dbReference type="Gene3D" id="3.30.40.10">
    <property type="entry name" value="Zinc/RING finger domain, C3HC4 (zinc finger)"/>
    <property type="match status" value="1"/>
</dbReference>
<evidence type="ECO:0000256" key="19">
    <source>
        <dbReference type="PROSITE-ProRule" id="PRU00175"/>
    </source>
</evidence>
<comment type="subcellular location">
    <subcellularLocation>
        <location evidence="2">Peroxisome membrane</location>
        <topology evidence="2">Multi-pass membrane protein</topology>
    </subcellularLocation>
</comment>
<dbReference type="PROSITE" id="PS00518">
    <property type="entry name" value="ZF_RING_1"/>
    <property type="match status" value="1"/>
</dbReference>
<dbReference type="GO" id="GO:0008270">
    <property type="term" value="F:zinc ion binding"/>
    <property type="evidence" value="ECO:0007669"/>
    <property type="project" value="UniProtKB-KW"/>
</dbReference>
<evidence type="ECO:0000256" key="10">
    <source>
        <dbReference type="ARBA" id="ARBA00022723"/>
    </source>
</evidence>
<comment type="caution">
    <text evidence="22">The sequence shown here is derived from an EMBL/GenBank/DDBJ whole genome shotgun (WGS) entry which is preliminary data.</text>
</comment>
<dbReference type="InterPro" id="IPR006845">
    <property type="entry name" value="Pex_N"/>
</dbReference>
<dbReference type="Proteomes" id="UP000245383">
    <property type="component" value="Unassembled WGS sequence"/>
</dbReference>
<evidence type="ECO:0000256" key="11">
    <source>
        <dbReference type="ARBA" id="ARBA00022771"/>
    </source>
</evidence>
<dbReference type="PANTHER" id="PTHR23350">
    <property type="entry name" value="PEROXISOME ASSEMBLY PROTEIN 10"/>
    <property type="match status" value="1"/>
</dbReference>
<feature type="region of interest" description="Disordered" evidence="20">
    <location>
        <begin position="1"/>
        <end position="34"/>
    </location>
</feature>
<evidence type="ECO:0000256" key="2">
    <source>
        <dbReference type="ARBA" id="ARBA00004585"/>
    </source>
</evidence>
<dbReference type="GO" id="GO:0061630">
    <property type="term" value="F:ubiquitin protein ligase activity"/>
    <property type="evidence" value="ECO:0007669"/>
    <property type="project" value="UniProtKB-EC"/>
</dbReference>
<keyword evidence="8" id="KW-0808">Transferase</keyword>